<dbReference type="NCBIfam" id="NF033580">
    <property type="entry name" value="transpos_IS5_3"/>
    <property type="match status" value="1"/>
</dbReference>
<evidence type="ECO:0000259" key="1">
    <source>
        <dbReference type="Pfam" id="PF13340"/>
    </source>
</evidence>
<sequence>MSDLHRHDITDEVWFRLKPHLPGSKGNLGRRGRDNRLFLNAILWKLRTGTPWRDLPADYGHWKSVSNRFYRWRDLGVWEKLLELVSDDRDLEWLMIDASHIKAHPHAAGAKGGTKTLHVPRAA</sequence>
<dbReference type="InterPro" id="IPR025161">
    <property type="entry name" value="IS402-like_dom"/>
</dbReference>
<proteinExistence type="predicted"/>
<dbReference type="Pfam" id="PF13340">
    <property type="entry name" value="DUF4096"/>
    <property type="match status" value="1"/>
</dbReference>
<dbReference type="InterPro" id="IPR052909">
    <property type="entry name" value="Transposase_6_like"/>
</dbReference>
<feature type="domain" description="Insertion element IS402-like" evidence="1">
    <location>
        <begin position="9"/>
        <end position="81"/>
    </location>
</feature>
<organism evidence="2">
    <name type="scientific">hydrothermal vent metagenome</name>
    <dbReference type="NCBI Taxonomy" id="652676"/>
    <lineage>
        <taxon>unclassified sequences</taxon>
        <taxon>metagenomes</taxon>
        <taxon>ecological metagenomes</taxon>
    </lineage>
</organism>
<gene>
    <name evidence="2" type="ORF">MNBD_ALPHA09-423</name>
</gene>
<dbReference type="PANTHER" id="PTHR46637:SF1">
    <property type="entry name" value="BLL5188 PROTEIN"/>
    <property type="match status" value="1"/>
</dbReference>
<dbReference type="PANTHER" id="PTHR46637">
    <property type="entry name" value="TIS1421-TRANSPOSASE PROTEIN A"/>
    <property type="match status" value="1"/>
</dbReference>
<protein>
    <submittedName>
        <fullName evidence="2">Mobile element protein</fullName>
    </submittedName>
</protein>
<accession>A0A3B0T479</accession>
<evidence type="ECO:0000313" key="2">
    <source>
        <dbReference type="EMBL" id="VAW12748.1"/>
    </source>
</evidence>
<name>A0A3B0T479_9ZZZZ</name>
<dbReference type="EMBL" id="UOEM01000052">
    <property type="protein sequence ID" value="VAW12748.1"/>
    <property type="molecule type" value="Genomic_DNA"/>
</dbReference>
<reference evidence="2" key="1">
    <citation type="submission" date="2018-06" db="EMBL/GenBank/DDBJ databases">
        <authorList>
            <person name="Zhirakovskaya E."/>
        </authorList>
    </citation>
    <scope>NUCLEOTIDE SEQUENCE</scope>
</reference>
<dbReference type="AlphaFoldDB" id="A0A3B0T479"/>